<dbReference type="EMBL" id="AP024169">
    <property type="protein sequence ID" value="BCN32076.1"/>
    <property type="molecule type" value="Genomic_DNA"/>
</dbReference>
<reference evidence="3 4" key="1">
    <citation type="submission" date="2020-11" db="EMBL/GenBank/DDBJ databases">
        <title>Draft genome sequencing of a Lachnospiraceae strain isolated from anoxic soil subjected to BSD treatment.</title>
        <authorList>
            <person name="Uek A."/>
            <person name="Tonouchi A."/>
        </authorList>
    </citation>
    <scope>NUCLEOTIDE SEQUENCE [LARGE SCALE GENOMIC DNA]</scope>
    <source>
        <strain evidence="3 4">TB5</strain>
    </source>
</reference>
<accession>A0A7R7IEJ6</accession>
<dbReference type="AlphaFoldDB" id="A0A7R7IEJ6"/>
<dbReference type="InterPro" id="IPR046665">
    <property type="entry name" value="DUF6774"/>
</dbReference>
<evidence type="ECO:0000259" key="2">
    <source>
        <dbReference type="Pfam" id="PF20564"/>
    </source>
</evidence>
<feature type="region of interest" description="Disordered" evidence="1">
    <location>
        <begin position="52"/>
        <end position="72"/>
    </location>
</feature>
<proteinExistence type="predicted"/>
<dbReference type="RefSeq" id="WP_271713157.1">
    <property type="nucleotide sequence ID" value="NZ_AP024169.1"/>
</dbReference>
<dbReference type="KEGG" id="ahb:bsdtb5_33710"/>
<evidence type="ECO:0000313" key="3">
    <source>
        <dbReference type="EMBL" id="BCN32076.1"/>
    </source>
</evidence>
<evidence type="ECO:0000256" key="1">
    <source>
        <dbReference type="SAM" id="MobiDB-lite"/>
    </source>
</evidence>
<dbReference type="Pfam" id="PF20564">
    <property type="entry name" value="DUF6774"/>
    <property type="match status" value="1"/>
</dbReference>
<dbReference type="Proteomes" id="UP000595897">
    <property type="component" value="Chromosome"/>
</dbReference>
<evidence type="ECO:0000313" key="4">
    <source>
        <dbReference type="Proteomes" id="UP000595897"/>
    </source>
</evidence>
<sequence>MNSCEYIAFITAIACTISNCCSEEEVELLADTFSQLGDSLATMLTHNQICSNQNKESNQNNETTQNNKISQY</sequence>
<keyword evidence="4" id="KW-1185">Reference proteome</keyword>
<gene>
    <name evidence="3" type="ORF">bsdtb5_33710</name>
</gene>
<name>A0A7R7IEJ6_9FIRM</name>
<organism evidence="3 4">
    <name type="scientific">Anaeromicropila herbilytica</name>
    <dbReference type="NCBI Taxonomy" id="2785025"/>
    <lineage>
        <taxon>Bacteria</taxon>
        <taxon>Bacillati</taxon>
        <taxon>Bacillota</taxon>
        <taxon>Clostridia</taxon>
        <taxon>Lachnospirales</taxon>
        <taxon>Lachnospiraceae</taxon>
        <taxon>Anaeromicropila</taxon>
    </lineage>
</organism>
<protein>
    <recommendedName>
        <fullName evidence="2">DUF6774 domain-containing protein</fullName>
    </recommendedName>
</protein>
<feature type="domain" description="DUF6774" evidence="2">
    <location>
        <begin position="23"/>
        <end position="50"/>
    </location>
</feature>